<dbReference type="EMBL" id="OC333982">
    <property type="protein sequence ID" value="CAD7418062.1"/>
    <property type="molecule type" value="Genomic_DNA"/>
</dbReference>
<organism evidence="2">
    <name type="scientific">Timema cristinae</name>
    <name type="common">Walking stick</name>
    <dbReference type="NCBI Taxonomy" id="61476"/>
    <lineage>
        <taxon>Eukaryota</taxon>
        <taxon>Metazoa</taxon>
        <taxon>Ecdysozoa</taxon>
        <taxon>Arthropoda</taxon>
        <taxon>Hexapoda</taxon>
        <taxon>Insecta</taxon>
        <taxon>Pterygota</taxon>
        <taxon>Neoptera</taxon>
        <taxon>Polyneoptera</taxon>
        <taxon>Phasmatodea</taxon>
        <taxon>Timematodea</taxon>
        <taxon>Timematoidea</taxon>
        <taxon>Timematidae</taxon>
        <taxon>Timema</taxon>
    </lineage>
</organism>
<sequence>MNLFDNTDRDSKVRTAQGRLLFLHVIQEWQGPCVCRICRVVIQEWQDPCVCRVCRVVIQEWQGPCVCRVSHVAIQERQGPCVWRVCHAAIQEWQGPCVCRDISGSYPLSSQTSGRPQPVAMPRHSISSTEEVISLDSDVPVRTGMEGSKSCSKKPADCKPGKFTVDTKQT</sequence>
<gene>
    <name evidence="2" type="ORF">TCEB3V08_LOCUS13168</name>
</gene>
<accession>A0A7R9DNG8</accession>
<feature type="region of interest" description="Disordered" evidence="1">
    <location>
        <begin position="141"/>
        <end position="170"/>
    </location>
</feature>
<proteinExistence type="predicted"/>
<dbReference type="AlphaFoldDB" id="A0A7R9DNG8"/>
<protein>
    <submittedName>
        <fullName evidence="2">Uncharacterized protein</fullName>
    </submittedName>
</protein>
<evidence type="ECO:0000313" key="2">
    <source>
        <dbReference type="EMBL" id="CAD7418062.1"/>
    </source>
</evidence>
<name>A0A7R9DNG8_TIMCR</name>
<reference evidence="2" key="1">
    <citation type="submission" date="2020-11" db="EMBL/GenBank/DDBJ databases">
        <authorList>
            <person name="Tran Van P."/>
        </authorList>
    </citation>
    <scope>NUCLEOTIDE SEQUENCE</scope>
</reference>
<evidence type="ECO:0000256" key="1">
    <source>
        <dbReference type="SAM" id="MobiDB-lite"/>
    </source>
</evidence>